<dbReference type="InterPro" id="IPR001647">
    <property type="entry name" value="HTH_TetR"/>
</dbReference>
<comment type="caution">
    <text evidence="3">The sequence shown here is derived from an EMBL/GenBank/DDBJ whole genome shotgun (WGS) entry which is preliminary data.</text>
</comment>
<dbReference type="InterPro" id="IPR009057">
    <property type="entry name" value="Homeodomain-like_sf"/>
</dbReference>
<evidence type="ECO:0000259" key="2">
    <source>
        <dbReference type="PROSITE" id="PS50977"/>
    </source>
</evidence>
<dbReference type="SUPFAM" id="SSF46689">
    <property type="entry name" value="Homeodomain-like"/>
    <property type="match status" value="1"/>
</dbReference>
<protein>
    <recommendedName>
        <fullName evidence="2">HTH tetR-type domain-containing protein</fullName>
    </recommendedName>
</protein>
<dbReference type="AlphaFoldDB" id="A0A645F184"/>
<dbReference type="EMBL" id="VSSQ01054059">
    <property type="protein sequence ID" value="MPN08041.1"/>
    <property type="molecule type" value="Genomic_DNA"/>
</dbReference>
<evidence type="ECO:0000256" key="1">
    <source>
        <dbReference type="ARBA" id="ARBA00023125"/>
    </source>
</evidence>
<proteinExistence type="predicted"/>
<gene>
    <name evidence="3" type="ORF">SDC9_155317</name>
</gene>
<accession>A0A645F184</accession>
<dbReference type="PANTHER" id="PTHR43479">
    <property type="entry name" value="ACREF/ENVCD OPERON REPRESSOR-RELATED"/>
    <property type="match status" value="1"/>
</dbReference>
<sequence>MARTIENPKELIMKKAKEILFTEGYSKLSMRALAKSCDIAIGTFYNYYPTKKDLIIEMMEEHWNQCFERLNIIMESQEDFYIKLFKIHEILKEFITSFKQVWLKPDLYDNKDYVEGGLQRQNIFIHRLILDIEKILLEEVKGKSI</sequence>
<name>A0A645F184_9ZZZZ</name>
<dbReference type="GO" id="GO:0003677">
    <property type="term" value="F:DNA binding"/>
    <property type="evidence" value="ECO:0007669"/>
    <property type="project" value="UniProtKB-KW"/>
</dbReference>
<dbReference type="InterPro" id="IPR050624">
    <property type="entry name" value="HTH-type_Tx_Regulator"/>
</dbReference>
<dbReference type="Gene3D" id="1.10.357.10">
    <property type="entry name" value="Tetracycline Repressor, domain 2"/>
    <property type="match status" value="1"/>
</dbReference>
<organism evidence="3">
    <name type="scientific">bioreactor metagenome</name>
    <dbReference type="NCBI Taxonomy" id="1076179"/>
    <lineage>
        <taxon>unclassified sequences</taxon>
        <taxon>metagenomes</taxon>
        <taxon>ecological metagenomes</taxon>
    </lineage>
</organism>
<dbReference type="Pfam" id="PF00440">
    <property type="entry name" value="TetR_N"/>
    <property type="match status" value="1"/>
</dbReference>
<dbReference type="PROSITE" id="PS50977">
    <property type="entry name" value="HTH_TETR_2"/>
    <property type="match status" value="1"/>
</dbReference>
<dbReference type="PANTHER" id="PTHR43479:SF11">
    <property type="entry name" value="ACREF_ENVCD OPERON REPRESSOR-RELATED"/>
    <property type="match status" value="1"/>
</dbReference>
<dbReference type="PRINTS" id="PR00455">
    <property type="entry name" value="HTHTETR"/>
</dbReference>
<reference evidence="3" key="1">
    <citation type="submission" date="2019-08" db="EMBL/GenBank/DDBJ databases">
        <authorList>
            <person name="Kucharzyk K."/>
            <person name="Murdoch R.W."/>
            <person name="Higgins S."/>
            <person name="Loffler F."/>
        </authorList>
    </citation>
    <scope>NUCLEOTIDE SEQUENCE</scope>
</reference>
<feature type="domain" description="HTH tetR-type" evidence="2">
    <location>
        <begin position="6"/>
        <end position="66"/>
    </location>
</feature>
<keyword evidence="1" id="KW-0238">DNA-binding</keyword>
<evidence type="ECO:0000313" key="3">
    <source>
        <dbReference type="EMBL" id="MPN08041.1"/>
    </source>
</evidence>